<evidence type="ECO:0000313" key="1">
    <source>
        <dbReference type="EMBL" id="KAJ8000681.1"/>
    </source>
</evidence>
<evidence type="ECO:0000313" key="2">
    <source>
        <dbReference type="Proteomes" id="UP001157502"/>
    </source>
</evidence>
<keyword evidence="2" id="KW-1185">Reference proteome</keyword>
<dbReference type="Proteomes" id="UP001157502">
    <property type="component" value="Chromosome 15"/>
</dbReference>
<comment type="caution">
    <text evidence="1">The sequence shown here is derived from an EMBL/GenBank/DDBJ whole genome shotgun (WGS) entry which is preliminary data.</text>
</comment>
<gene>
    <name evidence="1" type="ORF">DPEC_G00182880</name>
</gene>
<organism evidence="1 2">
    <name type="scientific">Dallia pectoralis</name>
    <name type="common">Alaska blackfish</name>
    <dbReference type="NCBI Taxonomy" id="75939"/>
    <lineage>
        <taxon>Eukaryota</taxon>
        <taxon>Metazoa</taxon>
        <taxon>Chordata</taxon>
        <taxon>Craniata</taxon>
        <taxon>Vertebrata</taxon>
        <taxon>Euteleostomi</taxon>
        <taxon>Actinopterygii</taxon>
        <taxon>Neopterygii</taxon>
        <taxon>Teleostei</taxon>
        <taxon>Protacanthopterygii</taxon>
        <taxon>Esociformes</taxon>
        <taxon>Umbridae</taxon>
        <taxon>Dallia</taxon>
    </lineage>
</organism>
<proteinExistence type="predicted"/>
<reference evidence="1" key="1">
    <citation type="submission" date="2021-05" db="EMBL/GenBank/DDBJ databases">
        <authorList>
            <person name="Pan Q."/>
            <person name="Jouanno E."/>
            <person name="Zahm M."/>
            <person name="Klopp C."/>
            <person name="Cabau C."/>
            <person name="Louis A."/>
            <person name="Berthelot C."/>
            <person name="Parey E."/>
            <person name="Roest Crollius H."/>
            <person name="Montfort J."/>
            <person name="Robinson-Rechavi M."/>
            <person name="Bouchez O."/>
            <person name="Lampietro C."/>
            <person name="Lopez Roques C."/>
            <person name="Donnadieu C."/>
            <person name="Postlethwait J."/>
            <person name="Bobe J."/>
            <person name="Dillon D."/>
            <person name="Chandos A."/>
            <person name="von Hippel F."/>
            <person name="Guiguen Y."/>
        </authorList>
    </citation>
    <scope>NUCLEOTIDE SEQUENCE</scope>
    <source>
        <strain evidence="1">YG-Jan2019</strain>
    </source>
</reference>
<name>A0ACC2GAX1_DALPE</name>
<protein>
    <submittedName>
        <fullName evidence="1">Uncharacterized protein</fullName>
    </submittedName>
</protein>
<dbReference type="EMBL" id="CM055742">
    <property type="protein sequence ID" value="KAJ8000681.1"/>
    <property type="molecule type" value="Genomic_DNA"/>
</dbReference>
<sequence>MKTREKGMKASSLPLRPSKLQLPQENSVCLVGVPQGLVLGPAQLSLALEACSLPQELWHHRQPGSQSFRPHRAGLSPETPLLVGESARWSSARSVCFSLTPSPCSLICWSSDVDVSIGGVL</sequence>
<accession>A0ACC2GAX1</accession>